<feature type="transmembrane region" description="Helical" evidence="1">
    <location>
        <begin position="662"/>
        <end position="685"/>
    </location>
</feature>
<name>A0A7C9HNI8_9GAMM</name>
<accession>A0A7C9HNI8</accession>
<feature type="transmembrane region" description="Helical" evidence="1">
    <location>
        <begin position="221"/>
        <end position="245"/>
    </location>
</feature>
<protein>
    <submittedName>
        <fullName evidence="2">Uncharacterized protein</fullName>
    </submittedName>
</protein>
<gene>
    <name evidence="2" type="ORF">GN331_14205</name>
</gene>
<feature type="transmembrane region" description="Helical" evidence="1">
    <location>
        <begin position="191"/>
        <end position="215"/>
    </location>
</feature>
<organism evidence="2 3">
    <name type="scientific">Noviluteimonas gilva</name>
    <dbReference type="NCBI Taxonomy" id="2682097"/>
    <lineage>
        <taxon>Bacteria</taxon>
        <taxon>Pseudomonadati</taxon>
        <taxon>Pseudomonadota</taxon>
        <taxon>Gammaproteobacteria</taxon>
        <taxon>Lysobacterales</taxon>
        <taxon>Lysobacteraceae</taxon>
        <taxon>Noviluteimonas</taxon>
    </lineage>
</organism>
<feature type="transmembrane region" description="Helical" evidence="1">
    <location>
        <begin position="706"/>
        <end position="726"/>
    </location>
</feature>
<evidence type="ECO:0000256" key="1">
    <source>
        <dbReference type="SAM" id="Phobius"/>
    </source>
</evidence>
<feature type="transmembrane region" description="Helical" evidence="1">
    <location>
        <begin position="732"/>
        <end position="748"/>
    </location>
</feature>
<dbReference type="AlphaFoldDB" id="A0A7C9HNI8"/>
<sequence>MAADLPNFGGDAAYLGACVRYLRAFVLPDIAAADRRFPLEAKELTTSAASAANRVAHQPKEEEAALRHALGSFATERYSIRRLFVPLVAVHLMEDLRLAASDERRALLIEAVAATFRCIERNEALACPYEAELTSDPTGVYARMTRQTKHDYRLRIEVLADRMGQPPDQVARDATAAGSLLRRNHDAMRSLGMRAVAHAAGFCAVLALLSGLFWSMTPDDAHAWAIWAAVALATLSTSEMAAQFVDRVGGLGRRHLDHSLDFVQDGLPKNCATAILVPMLLQSKDNLHAILKLAERNYRIANDTNVAVVLLADFLDARNKEPSELDLELLSYGEAGVAQLNVKYGRDAFFLIARGREFAPDDREWRGSERKRGKIEAFSALVAGRANAFLNVDAQRAESLRRFKFAFCIDEDTKLTRDCVQHLAGALAHPSNAPMLRVRGGRRELVSGHVAAVPAIMACKKDASRYPIPGLAARTTIDADSKLDIAFRSTAFDVFGVELNRGKIFYDIRAHDALSEGRYPIGVLLSHDTIESDALHPLFVGTAALAESVPDSMLDSAIRSHRWMRGDLQNLAVYLFGHRRSADVGLYWKIVVLHQIRNLSLPIATFSLAAWAAMDGAPWLLTLAWGAIAFQAVLLLVLGAVQQPARIGRIVVATVADVGFKLASLPLMAAVAVDAMVCVGCSLVTRRGLMRWRASSFKGDRSGRRFLYAMDLLGVASAVMSVGLIYLDRFNAGSASILAIWMAAPLLIRRHRKRPS</sequence>
<keyword evidence="1" id="KW-1133">Transmembrane helix</keyword>
<feature type="transmembrane region" description="Helical" evidence="1">
    <location>
        <begin position="619"/>
        <end position="642"/>
    </location>
</feature>
<dbReference type="EMBL" id="WOXT01000005">
    <property type="protein sequence ID" value="MUV15355.1"/>
    <property type="molecule type" value="Genomic_DNA"/>
</dbReference>
<comment type="caution">
    <text evidence="2">The sequence shown here is derived from an EMBL/GenBank/DDBJ whole genome shotgun (WGS) entry which is preliminary data.</text>
</comment>
<evidence type="ECO:0000313" key="2">
    <source>
        <dbReference type="EMBL" id="MUV15355.1"/>
    </source>
</evidence>
<dbReference type="Proteomes" id="UP000479692">
    <property type="component" value="Unassembled WGS sequence"/>
</dbReference>
<keyword evidence="3" id="KW-1185">Reference proteome</keyword>
<keyword evidence="1" id="KW-0472">Membrane</keyword>
<keyword evidence="1" id="KW-0812">Transmembrane</keyword>
<evidence type="ECO:0000313" key="3">
    <source>
        <dbReference type="Proteomes" id="UP000479692"/>
    </source>
</evidence>
<reference evidence="2 3" key="1">
    <citation type="submission" date="2019-12" db="EMBL/GenBank/DDBJ databases">
        <authorList>
            <person name="Xu J."/>
        </authorList>
    </citation>
    <scope>NUCLEOTIDE SEQUENCE [LARGE SCALE GENOMIC DNA]</scope>
    <source>
        <strain evidence="2 3">HX-5-24</strain>
    </source>
</reference>
<proteinExistence type="predicted"/>